<dbReference type="EMBL" id="JARRAF010000003">
    <property type="protein sequence ID" value="MDK2123168.1"/>
    <property type="molecule type" value="Genomic_DNA"/>
</dbReference>
<evidence type="ECO:0000313" key="2">
    <source>
        <dbReference type="EMBL" id="MDK2123168.1"/>
    </source>
</evidence>
<reference evidence="2" key="1">
    <citation type="submission" date="2023-03" db="EMBL/GenBank/DDBJ databases">
        <title>Chitinimonas shenzhenensis gen. nov., sp. nov., a novel member of family Burkholderiaceae isolated from activated sludge collected in Shen Zhen, China.</title>
        <authorList>
            <person name="Wang X."/>
        </authorList>
    </citation>
    <scope>NUCLEOTIDE SEQUENCE</scope>
    <source>
        <strain evidence="2">DQS-5</strain>
    </source>
</reference>
<gene>
    <name evidence="2" type="ORF">PZA18_03765</name>
</gene>
<feature type="region of interest" description="Disordered" evidence="1">
    <location>
        <begin position="435"/>
        <end position="456"/>
    </location>
</feature>
<protein>
    <submittedName>
        <fullName evidence="2">Uncharacterized protein</fullName>
    </submittedName>
</protein>
<name>A0ABT7DSY0_9NEIS</name>
<evidence type="ECO:0000256" key="1">
    <source>
        <dbReference type="SAM" id="MobiDB-lite"/>
    </source>
</evidence>
<dbReference type="Proteomes" id="UP001172778">
    <property type="component" value="Unassembled WGS sequence"/>
</dbReference>
<sequence length="548" mass="60715">MASTHYLIFICQTHLYLYQEEGDQLQTVAEFEENEPGLQAFEQFIASHPGGFYRVLVDVFEEDFRLDTVPHLTFGDSRKIIARRQDQLFRGLVYRTSTHQGREPEGRRDDRVLFTALTNTGQIDNWIRRLQVPDCRLIGIYSVALMKMRLATKLVGEKANVLLVTRQHGSGLRQTYLADGALKFSRLTVLGDEGLEHVGQTLVAEAVRARQFLASTRSIGRDDSMKVLVLACEFELEALRAVCTDQSQISFEFYSLETLAQKTGVPFPAEARSTEQFLLRLLSRKRPPNVYAPPQQLYEYRLWQAGLAINRGAIGLLIAGVAAASALAWDSRQLYLATQAIQQRIVVAEETYRQNAPPTQPGEPTPEAMKSAVLAVRELSSQWPGFRGDAIRLSQVLEQFPGIALDRLGWLVTQTPDTLPTGFEPGANGVEVNNPPPQTEAVPPAAPAVNEGSSPPTATPQYVVILLTGRAIDQGARYRNAMQLINQFSAALRIQPGTIITPLRLPIDPSASGRISLNSELTPPDADFTLKVVYPLVTQSHGQTQANQ</sequence>
<organism evidence="2 3">
    <name type="scientific">Parachitinimonas caeni</name>
    <dbReference type="NCBI Taxonomy" id="3031301"/>
    <lineage>
        <taxon>Bacteria</taxon>
        <taxon>Pseudomonadati</taxon>
        <taxon>Pseudomonadota</taxon>
        <taxon>Betaproteobacteria</taxon>
        <taxon>Neisseriales</taxon>
        <taxon>Chitinibacteraceae</taxon>
        <taxon>Parachitinimonas</taxon>
    </lineage>
</organism>
<comment type="caution">
    <text evidence="2">The sequence shown here is derived from an EMBL/GenBank/DDBJ whole genome shotgun (WGS) entry which is preliminary data.</text>
</comment>
<keyword evidence="3" id="KW-1185">Reference proteome</keyword>
<dbReference type="RefSeq" id="WP_284099457.1">
    <property type="nucleotide sequence ID" value="NZ_JARRAF010000003.1"/>
</dbReference>
<evidence type="ECO:0000313" key="3">
    <source>
        <dbReference type="Proteomes" id="UP001172778"/>
    </source>
</evidence>
<accession>A0ABT7DSY0</accession>
<proteinExistence type="predicted"/>